<evidence type="ECO:0000256" key="3">
    <source>
        <dbReference type="ARBA" id="ARBA00023125"/>
    </source>
</evidence>
<keyword evidence="3" id="KW-0238">DNA-binding</keyword>
<keyword evidence="1" id="KW-0805">Transcription regulation</keyword>
<dbReference type="GO" id="GO:0003677">
    <property type="term" value="F:DNA binding"/>
    <property type="evidence" value="ECO:0007669"/>
    <property type="project" value="UniProtKB-KW"/>
</dbReference>
<dbReference type="Pfam" id="PF04542">
    <property type="entry name" value="Sigma70_r2"/>
    <property type="match status" value="1"/>
</dbReference>
<dbReference type="EMBL" id="CP029462">
    <property type="protein sequence ID" value="AXL20868.1"/>
    <property type="molecule type" value="Genomic_DNA"/>
</dbReference>
<dbReference type="GO" id="GO:0016987">
    <property type="term" value="F:sigma factor activity"/>
    <property type="evidence" value="ECO:0007669"/>
    <property type="project" value="UniProtKB-KW"/>
</dbReference>
<dbReference type="Pfam" id="PF04545">
    <property type="entry name" value="Sigma70_r4"/>
    <property type="match status" value="1"/>
</dbReference>
<dbReference type="SUPFAM" id="SSF88659">
    <property type="entry name" value="Sigma3 and sigma4 domains of RNA polymerase sigma factors"/>
    <property type="match status" value="1"/>
</dbReference>
<evidence type="ECO:0000313" key="8">
    <source>
        <dbReference type="Proteomes" id="UP000254337"/>
    </source>
</evidence>
<evidence type="ECO:0000259" key="6">
    <source>
        <dbReference type="Pfam" id="PF04545"/>
    </source>
</evidence>
<dbReference type="InterPro" id="IPR000943">
    <property type="entry name" value="RNA_pol_sigma70"/>
</dbReference>
<evidence type="ECO:0000256" key="1">
    <source>
        <dbReference type="ARBA" id="ARBA00023015"/>
    </source>
</evidence>
<protein>
    <submittedName>
        <fullName evidence="7">RNA polymerase subunit sigma-70</fullName>
    </submittedName>
</protein>
<evidence type="ECO:0000256" key="4">
    <source>
        <dbReference type="ARBA" id="ARBA00023163"/>
    </source>
</evidence>
<dbReference type="RefSeq" id="WP_107195808.1">
    <property type="nucleotide sequence ID" value="NZ_CP029462.1"/>
</dbReference>
<gene>
    <name evidence="7" type="ORF">DKB62_04415</name>
</gene>
<proteinExistence type="predicted"/>
<dbReference type="Gene3D" id="1.10.10.10">
    <property type="entry name" value="Winged helix-like DNA-binding domain superfamily/Winged helix DNA-binding domain"/>
    <property type="match status" value="1"/>
</dbReference>
<evidence type="ECO:0000259" key="5">
    <source>
        <dbReference type="Pfam" id="PF04542"/>
    </source>
</evidence>
<sequence length="212" mass="25022">MLERYLEELKRISLLTPEEERALWKAYKDDGDMASRRKLIEQYQPLVFKEAMRWHIRADLLPDAVQEGTVGLIEAVERFDYRRNVAFPLFAVHRIRGEIVDYLNKEGSMASLSIDEPDENGLTLREMLPDEDVDIAEQTGRRLLFEHVAKTLQRLPQKEQAVLEGVYLQDKQQKYLARDMDVSLPYVYRLQKRGIRRIRGMLSQFIHDCKKK</sequence>
<dbReference type="SUPFAM" id="SSF88946">
    <property type="entry name" value="Sigma2 domain of RNA polymerase sigma factors"/>
    <property type="match status" value="1"/>
</dbReference>
<dbReference type="OrthoDB" id="2111981at2"/>
<organism evidence="7 8">
    <name type="scientific">Megasphaera stantonii</name>
    <dbReference type="NCBI Taxonomy" id="2144175"/>
    <lineage>
        <taxon>Bacteria</taxon>
        <taxon>Bacillati</taxon>
        <taxon>Bacillota</taxon>
        <taxon>Negativicutes</taxon>
        <taxon>Veillonellales</taxon>
        <taxon>Veillonellaceae</taxon>
        <taxon>Megasphaera</taxon>
    </lineage>
</organism>
<keyword evidence="4" id="KW-0804">Transcription</keyword>
<dbReference type="NCBIfam" id="TIGR02937">
    <property type="entry name" value="sigma70-ECF"/>
    <property type="match status" value="1"/>
</dbReference>
<dbReference type="KEGG" id="meg:DKB62_04415"/>
<dbReference type="InterPro" id="IPR013324">
    <property type="entry name" value="RNA_pol_sigma_r3/r4-like"/>
</dbReference>
<dbReference type="PANTHER" id="PTHR30385">
    <property type="entry name" value="SIGMA FACTOR F FLAGELLAR"/>
    <property type="match status" value="1"/>
</dbReference>
<dbReference type="InterPro" id="IPR007627">
    <property type="entry name" value="RNA_pol_sigma70_r2"/>
</dbReference>
<name>A0A346AYC5_9FIRM</name>
<dbReference type="InterPro" id="IPR036388">
    <property type="entry name" value="WH-like_DNA-bd_sf"/>
</dbReference>
<dbReference type="Proteomes" id="UP000254337">
    <property type="component" value="Chromosome"/>
</dbReference>
<dbReference type="AlphaFoldDB" id="A0A346AYC5"/>
<evidence type="ECO:0000256" key="2">
    <source>
        <dbReference type="ARBA" id="ARBA00023082"/>
    </source>
</evidence>
<dbReference type="Gene3D" id="1.20.120.1810">
    <property type="match status" value="1"/>
</dbReference>
<dbReference type="InterPro" id="IPR014284">
    <property type="entry name" value="RNA_pol_sigma-70_dom"/>
</dbReference>
<feature type="domain" description="RNA polymerase sigma-70 region 4" evidence="6">
    <location>
        <begin position="152"/>
        <end position="199"/>
    </location>
</feature>
<evidence type="ECO:0000313" key="7">
    <source>
        <dbReference type="EMBL" id="AXL20868.1"/>
    </source>
</evidence>
<dbReference type="InterPro" id="IPR007630">
    <property type="entry name" value="RNA_pol_sigma70_r4"/>
</dbReference>
<dbReference type="PRINTS" id="PR00046">
    <property type="entry name" value="SIGMA70FCT"/>
</dbReference>
<accession>A0A346AYC5</accession>
<keyword evidence="2" id="KW-0731">Sigma factor</keyword>
<feature type="domain" description="RNA polymerase sigma-70 region 2" evidence="5">
    <location>
        <begin position="39"/>
        <end position="107"/>
    </location>
</feature>
<reference evidence="7 8" key="1">
    <citation type="submission" date="2018-05" db="EMBL/GenBank/DDBJ databases">
        <title>Complete genome sequence of Megasphaera sp. AJH120T, isolated from the ceca of a chicken.</title>
        <authorList>
            <person name="Maki J."/>
            <person name="Looft T."/>
        </authorList>
    </citation>
    <scope>NUCLEOTIDE SEQUENCE [LARGE SCALE GENOMIC DNA]</scope>
    <source>
        <strain evidence="7 8">AJH120</strain>
    </source>
</reference>
<dbReference type="InterPro" id="IPR013325">
    <property type="entry name" value="RNA_pol_sigma_r2"/>
</dbReference>
<dbReference type="GO" id="GO:0006352">
    <property type="term" value="P:DNA-templated transcription initiation"/>
    <property type="evidence" value="ECO:0007669"/>
    <property type="project" value="InterPro"/>
</dbReference>
<keyword evidence="8" id="KW-1185">Reference proteome</keyword>